<reference evidence="1" key="1">
    <citation type="submission" date="2022-10" db="EMBL/GenBank/DDBJ databases">
        <authorList>
            <person name="Chen Y."/>
            <person name="Dougan E. K."/>
            <person name="Chan C."/>
            <person name="Rhodes N."/>
            <person name="Thang M."/>
        </authorList>
    </citation>
    <scope>NUCLEOTIDE SEQUENCE</scope>
</reference>
<dbReference type="AlphaFoldDB" id="A0A9P1D8B1"/>
<gene>
    <name evidence="1" type="ORF">C1SCF055_LOCUS30557</name>
</gene>
<reference evidence="2 3" key="2">
    <citation type="submission" date="2024-05" db="EMBL/GenBank/DDBJ databases">
        <authorList>
            <person name="Chen Y."/>
            <person name="Shah S."/>
            <person name="Dougan E. K."/>
            <person name="Thang M."/>
            <person name="Chan C."/>
        </authorList>
    </citation>
    <scope>NUCLEOTIDE SEQUENCE [LARGE SCALE GENOMIC DNA]</scope>
</reference>
<dbReference type="EMBL" id="CAMXCT010003494">
    <property type="protein sequence ID" value="CAI4004786.1"/>
    <property type="molecule type" value="Genomic_DNA"/>
</dbReference>
<dbReference type="Proteomes" id="UP001152797">
    <property type="component" value="Unassembled WGS sequence"/>
</dbReference>
<comment type="caution">
    <text evidence="1">The sequence shown here is derived from an EMBL/GenBank/DDBJ whole genome shotgun (WGS) entry which is preliminary data.</text>
</comment>
<sequence length="437" mass="48180">MLQQLQQSNFREQHDVHLLNNFAASTLLKYLSALQNFHALMLDLRLQLEGLTEMHLADILVAGWLSCTSSEPMSSASMILKALRAAHSMWTILTTIFLTVTTNYFDDFISLATESESQSVDFTVKAVLRMLGWKFAEDGPKAPPFSPKVTALGVAIDVSRLHQGLSLIDNTEKRTAELSETIAAFTDSGRMSKKDALRLRGRMQFASGQVFGRVAKRCSASVTQRAYEAGDGRMPEALRSSPTIFFGLIQMKIPRSLSTKSTSTSFIFTDASHEPDAERTTAGIGAVLVNHVGEKVSFFSEELTDEVLMKINASKRKAIIFECEFFAVFCAMCLWKGKLAGCNVVIHTDNDGVRDSFISCHTTSANALPILNACLQLEFEAAWNTWITRVPTESNIADNPSRFDVTSLIQSGCVKIPFDPRSMLQIMSDGNWGGTAT</sequence>
<keyword evidence="3" id="KW-1185">Reference proteome</keyword>
<accession>A0A9P1D8B1</accession>
<evidence type="ECO:0000313" key="3">
    <source>
        <dbReference type="Proteomes" id="UP001152797"/>
    </source>
</evidence>
<dbReference type="OrthoDB" id="445766at2759"/>
<name>A0A9P1D8B1_9DINO</name>
<dbReference type="EMBL" id="CAMXCT030003494">
    <property type="protein sequence ID" value="CAL4792098.1"/>
    <property type="molecule type" value="Genomic_DNA"/>
</dbReference>
<proteinExistence type="predicted"/>
<evidence type="ECO:0000313" key="2">
    <source>
        <dbReference type="EMBL" id="CAL4792098.1"/>
    </source>
</evidence>
<organism evidence="1">
    <name type="scientific">Cladocopium goreaui</name>
    <dbReference type="NCBI Taxonomy" id="2562237"/>
    <lineage>
        <taxon>Eukaryota</taxon>
        <taxon>Sar</taxon>
        <taxon>Alveolata</taxon>
        <taxon>Dinophyceae</taxon>
        <taxon>Suessiales</taxon>
        <taxon>Symbiodiniaceae</taxon>
        <taxon>Cladocopium</taxon>
    </lineage>
</organism>
<dbReference type="EMBL" id="CAMXCT020003494">
    <property type="protein sequence ID" value="CAL1158161.1"/>
    <property type="molecule type" value="Genomic_DNA"/>
</dbReference>
<protein>
    <submittedName>
        <fullName evidence="2">RNase H type-1 domain-containing protein</fullName>
    </submittedName>
</protein>
<evidence type="ECO:0000313" key="1">
    <source>
        <dbReference type="EMBL" id="CAI4004786.1"/>
    </source>
</evidence>